<name>A0ABT7CC48_9MICO</name>
<keyword evidence="3" id="KW-1185">Reference proteome</keyword>
<protein>
    <submittedName>
        <fullName evidence="2">Uncharacterized protein</fullName>
    </submittedName>
</protein>
<evidence type="ECO:0000256" key="1">
    <source>
        <dbReference type="SAM" id="Phobius"/>
    </source>
</evidence>
<reference evidence="2" key="1">
    <citation type="submission" date="2018-03" db="EMBL/GenBank/DDBJ databases">
        <authorList>
            <person name="Nunes O.C."/>
            <person name="Lopes A.R."/>
            <person name="Froufe H."/>
            <person name="Munoz-Merida A."/>
            <person name="Barroso C."/>
            <person name="Egas C."/>
        </authorList>
    </citation>
    <scope>NUCLEOTIDE SEQUENCE</scope>
    <source>
        <strain evidence="2">ON4</strain>
    </source>
</reference>
<keyword evidence="1" id="KW-1133">Transmembrane helix</keyword>
<evidence type="ECO:0000313" key="3">
    <source>
        <dbReference type="Proteomes" id="UP001170379"/>
    </source>
</evidence>
<accession>A0ABT7CC48</accession>
<dbReference type="EMBL" id="PXVD01000049">
    <property type="protein sequence ID" value="MDJ1372768.1"/>
    <property type="molecule type" value="Genomic_DNA"/>
</dbReference>
<proteinExistence type="predicted"/>
<comment type="caution">
    <text evidence="2">The sequence shown here is derived from an EMBL/GenBank/DDBJ whole genome shotgun (WGS) entry which is preliminary data.</text>
</comment>
<feature type="transmembrane region" description="Helical" evidence="1">
    <location>
        <begin position="82"/>
        <end position="100"/>
    </location>
</feature>
<organism evidence="2 3">
    <name type="scientific">Gulosibacter molinativorax</name>
    <dbReference type="NCBI Taxonomy" id="256821"/>
    <lineage>
        <taxon>Bacteria</taxon>
        <taxon>Bacillati</taxon>
        <taxon>Actinomycetota</taxon>
        <taxon>Actinomycetes</taxon>
        <taxon>Micrococcales</taxon>
        <taxon>Microbacteriaceae</taxon>
        <taxon>Gulosibacter</taxon>
    </lineage>
</organism>
<keyword evidence="1" id="KW-0472">Membrane</keyword>
<evidence type="ECO:0000313" key="2">
    <source>
        <dbReference type="EMBL" id="MDJ1372768.1"/>
    </source>
</evidence>
<dbReference type="RefSeq" id="WP_026937863.1">
    <property type="nucleotide sequence ID" value="NZ_CP028426.1"/>
</dbReference>
<keyword evidence="1" id="KW-0812">Transmembrane</keyword>
<feature type="transmembrane region" description="Helical" evidence="1">
    <location>
        <begin position="20"/>
        <end position="39"/>
    </location>
</feature>
<gene>
    <name evidence="2" type="ORF">C7K25_15640</name>
</gene>
<feature type="transmembrane region" description="Helical" evidence="1">
    <location>
        <begin position="106"/>
        <end position="124"/>
    </location>
</feature>
<dbReference type="Proteomes" id="UP001170379">
    <property type="component" value="Unassembled WGS sequence"/>
</dbReference>
<reference evidence="2" key="2">
    <citation type="journal article" date="2022" name="Sci. Rep.">
        <title>In silico prediction of the enzymes involved in the degradation of the herbicide molinate by Gulosibacter molinativorax ON4T.</title>
        <authorList>
            <person name="Lopes A.R."/>
            <person name="Bunin E."/>
            <person name="Viana A.T."/>
            <person name="Froufe H."/>
            <person name="Munoz-Merida A."/>
            <person name="Pinho D."/>
            <person name="Figueiredo J."/>
            <person name="Barroso C."/>
            <person name="Vaz-Moreira I."/>
            <person name="Bellanger X."/>
            <person name="Egas C."/>
            <person name="Nunes O.C."/>
        </authorList>
    </citation>
    <scope>NUCLEOTIDE SEQUENCE</scope>
    <source>
        <strain evidence="2">ON4</strain>
    </source>
</reference>
<sequence>MLRALRYWFYDPPQWRPVVLLGYVVAFAMGMVTLIAPPLTIAGQLGHVLTTIWACLLIAGSLLAACTVYSDWWWLERLGIKIAALGLGVYLGVVVYLWGFEAGNRGTQFFGLTLGLCFFLLRFLQIQAWDYRPRRLDRED</sequence>
<feature type="transmembrane region" description="Helical" evidence="1">
    <location>
        <begin position="51"/>
        <end position="70"/>
    </location>
</feature>